<evidence type="ECO:0000313" key="6">
    <source>
        <dbReference type="Proteomes" id="UP000266239"/>
    </source>
</evidence>
<dbReference type="VEuPathDB" id="FungiDB:H257_11771"/>
<evidence type="ECO:0000259" key="4">
    <source>
        <dbReference type="Pfam" id="PF23276"/>
    </source>
</evidence>
<dbReference type="InterPro" id="IPR057027">
    <property type="entry name" value="TPR_mt"/>
</dbReference>
<dbReference type="PROSITE" id="PS51375">
    <property type="entry name" value="PPR"/>
    <property type="match status" value="2"/>
</dbReference>
<feature type="repeat" description="PPR" evidence="2">
    <location>
        <begin position="430"/>
        <end position="464"/>
    </location>
</feature>
<dbReference type="Pfam" id="PF01535">
    <property type="entry name" value="PPR"/>
    <property type="match status" value="2"/>
</dbReference>
<feature type="region of interest" description="Disordered" evidence="3">
    <location>
        <begin position="728"/>
        <end position="758"/>
    </location>
</feature>
<evidence type="ECO:0000313" key="5">
    <source>
        <dbReference type="EMBL" id="RHY18255.1"/>
    </source>
</evidence>
<dbReference type="PANTHER" id="PTHR47447">
    <property type="entry name" value="OS03G0856100 PROTEIN"/>
    <property type="match status" value="1"/>
</dbReference>
<dbReference type="Pfam" id="PF23276">
    <property type="entry name" value="TPR_24"/>
    <property type="match status" value="1"/>
</dbReference>
<comment type="caution">
    <text evidence="5">The sequence shown here is derived from an EMBL/GenBank/DDBJ whole genome shotgun (WGS) entry which is preliminary data.</text>
</comment>
<evidence type="ECO:0000256" key="2">
    <source>
        <dbReference type="PROSITE-ProRule" id="PRU00708"/>
    </source>
</evidence>
<dbReference type="AlphaFoldDB" id="A0A397BCK1"/>
<feature type="repeat" description="PPR" evidence="2">
    <location>
        <begin position="356"/>
        <end position="390"/>
    </location>
</feature>
<feature type="domain" description="Pentatricopeptide repeat-containing protein-mitochondrial" evidence="4">
    <location>
        <begin position="433"/>
        <end position="562"/>
    </location>
</feature>
<evidence type="ECO:0000256" key="1">
    <source>
        <dbReference type="ARBA" id="ARBA00022737"/>
    </source>
</evidence>
<dbReference type="InterPro" id="IPR011990">
    <property type="entry name" value="TPR-like_helical_dom_sf"/>
</dbReference>
<dbReference type="NCBIfam" id="TIGR00756">
    <property type="entry name" value="PPR"/>
    <property type="match status" value="2"/>
</dbReference>
<dbReference type="Gene3D" id="1.25.40.10">
    <property type="entry name" value="Tetratricopeptide repeat domain"/>
    <property type="match status" value="2"/>
</dbReference>
<dbReference type="Proteomes" id="UP000266239">
    <property type="component" value="Unassembled WGS sequence"/>
</dbReference>
<evidence type="ECO:0000256" key="3">
    <source>
        <dbReference type="SAM" id="MobiDB-lite"/>
    </source>
</evidence>
<gene>
    <name evidence="5" type="ORF">DYB25_001173</name>
</gene>
<organism evidence="5 6">
    <name type="scientific">Aphanomyces astaci</name>
    <name type="common">Crayfish plague agent</name>
    <dbReference type="NCBI Taxonomy" id="112090"/>
    <lineage>
        <taxon>Eukaryota</taxon>
        <taxon>Sar</taxon>
        <taxon>Stramenopiles</taxon>
        <taxon>Oomycota</taxon>
        <taxon>Saprolegniomycetes</taxon>
        <taxon>Saprolegniales</taxon>
        <taxon>Verrucalvaceae</taxon>
        <taxon>Aphanomyces</taxon>
    </lineage>
</organism>
<dbReference type="InterPro" id="IPR002885">
    <property type="entry name" value="PPR_rpt"/>
</dbReference>
<accession>A0A397BCK1</accession>
<name>A0A397BCK1_APHAT</name>
<protein>
    <recommendedName>
        <fullName evidence="4">Pentatricopeptide repeat-containing protein-mitochondrial domain-containing protein</fullName>
    </recommendedName>
</protein>
<proteinExistence type="predicted"/>
<keyword evidence="1" id="KW-0677">Repeat</keyword>
<reference evidence="5 6" key="1">
    <citation type="submission" date="2018-08" db="EMBL/GenBank/DDBJ databases">
        <title>Aphanomyces genome sequencing and annotation.</title>
        <authorList>
            <person name="Minardi D."/>
            <person name="Oidtmann B."/>
            <person name="Van Der Giezen M."/>
            <person name="Studholme D.J."/>
        </authorList>
    </citation>
    <scope>NUCLEOTIDE SEQUENCE [LARGE SCALE GENOMIC DNA]</scope>
    <source>
        <strain evidence="5 6">Yx</strain>
    </source>
</reference>
<dbReference type="EMBL" id="QUTA01004823">
    <property type="protein sequence ID" value="RHY18255.1"/>
    <property type="molecule type" value="Genomic_DNA"/>
</dbReference>
<sequence length="758" mass="84527">MDIRTHLLSSNSLDDFQLFTMVLVSIKLFLRSDELVQLKGSDICYELTVVDTLGFVEAMAFVVQGKCDKAPVTLMLWSDETLPVLCPIRHLFVLIGAFGISSGGFLFGGKTHDHIPASTFHNRFKNVCHKLINRDGPFGTHSFDGSNGVSFKRKRGGAFDFNGRKNLKNIRSPSDKLAVLLGYFAEIPCDRSEMCEAARVFAVSHSVAILRNASLRASSQLMLATADDAVLGAPYMTIRAKSTLPTQSQQSTASPAAADSGSVMPGSFIYDDATSSEGTAKFPFQTAVYVVPGKHNQGKKVSEWMFTLLEQSMADGNGQLNFEDMTSLIIMLAERQYYREAMEALHFSRQNNCKPRIAAYSKVISSCYAHERFELALQVFDVMRRDGFNPSFVTYSRALSSASKANQHEMVLELFRELMHDWPDLTSELQSIACNTVLNSCARNGDYDTATWILQEMKTRGIPMSQITFNSFMICMSKAGAIADVREVLVLMEEAGTSLSANAYMCAIQSCAKWKRWDTVVTLFEMMRGEHESVFLVTIAAAMMGYVKEGKPEVTMALYKECLANNVELNPFAKQAIVTAHLHMGTYEEGLEFCEGVCIMLAEQHVKDGYRGLVYKLKVQMLIALKRVDEAIALLEATELFMDKTVNCYRPLIGHFMKARQYDMATKYSQVLFQKNQYVSASDWIQALSSSIALPDKTAYWDFRRTLEVRGPDVLASIPGELFLESSKTHQKARGMPPRTLLSPATTVPTPPKQQLKV</sequence>
<dbReference type="PANTHER" id="PTHR47447:SF17">
    <property type="entry name" value="OS12G0638900 PROTEIN"/>
    <property type="match status" value="1"/>
</dbReference>